<dbReference type="Proteomes" id="UP000044841">
    <property type="component" value="Unassembled WGS sequence"/>
</dbReference>
<name>A0A0K6GG42_9AGAM</name>
<keyword evidence="3" id="KW-1185">Reference proteome</keyword>
<accession>A0A0K6GG42</accession>
<evidence type="ECO:0000313" key="2">
    <source>
        <dbReference type="EMBL" id="CUA77349.1"/>
    </source>
</evidence>
<feature type="signal peptide" evidence="1">
    <location>
        <begin position="1"/>
        <end position="20"/>
    </location>
</feature>
<dbReference type="AlphaFoldDB" id="A0A0K6GG42"/>
<keyword evidence="1" id="KW-0732">Signal</keyword>
<feature type="chain" id="PRO_5005503283" description="CDR ABC transporter domain-containing protein" evidence="1">
    <location>
        <begin position="21"/>
        <end position="104"/>
    </location>
</feature>
<reference evidence="2 3" key="1">
    <citation type="submission" date="2015-07" db="EMBL/GenBank/DDBJ databases">
        <authorList>
            <person name="Noorani M."/>
        </authorList>
    </citation>
    <scope>NUCLEOTIDE SEQUENCE [LARGE SCALE GENOMIC DNA]</scope>
    <source>
        <strain evidence="2">BBA 69670</strain>
    </source>
</reference>
<evidence type="ECO:0000256" key="1">
    <source>
        <dbReference type="SAM" id="SignalP"/>
    </source>
</evidence>
<evidence type="ECO:0008006" key="4">
    <source>
        <dbReference type="Google" id="ProtNLM"/>
    </source>
</evidence>
<gene>
    <name evidence="2" type="ORF">RSOLAG22IIIB_12700</name>
</gene>
<dbReference type="EMBL" id="CYGV01001831">
    <property type="protein sequence ID" value="CUA77349.1"/>
    <property type="molecule type" value="Genomic_DNA"/>
</dbReference>
<evidence type="ECO:0000313" key="3">
    <source>
        <dbReference type="Proteomes" id="UP000044841"/>
    </source>
</evidence>
<protein>
    <recommendedName>
        <fullName evidence="4">CDR ABC transporter domain-containing protein</fullName>
    </recommendedName>
</protein>
<proteinExistence type="predicted"/>
<organism evidence="2 3">
    <name type="scientific">Rhizoctonia solani</name>
    <dbReference type="NCBI Taxonomy" id="456999"/>
    <lineage>
        <taxon>Eukaryota</taxon>
        <taxon>Fungi</taxon>
        <taxon>Dikarya</taxon>
        <taxon>Basidiomycota</taxon>
        <taxon>Agaricomycotina</taxon>
        <taxon>Agaricomycetes</taxon>
        <taxon>Cantharellales</taxon>
        <taxon>Ceratobasidiaceae</taxon>
        <taxon>Rhizoctonia</taxon>
    </lineage>
</organism>
<sequence length="104" mass="11666">MVIPMSTIILIVMFKIYQQGFECPLSQSLRGAVFYGQMGQAHSTMISNHSYGTVCFGGYAVETHFQVFIQHFFSLGVLVFLTTRAIVELRNSNDDLPSRTVVKP</sequence>